<dbReference type="AlphaFoldDB" id="A0A0A9DPH9"/>
<reference evidence="2" key="1">
    <citation type="submission" date="2014-09" db="EMBL/GenBank/DDBJ databases">
        <authorList>
            <person name="Magalhaes I.L.F."/>
            <person name="Oliveira U."/>
            <person name="Santos F.R."/>
            <person name="Vidigal T.H.D.A."/>
            <person name="Brescovit A.D."/>
            <person name="Santos A.J."/>
        </authorList>
    </citation>
    <scope>NUCLEOTIDE SEQUENCE</scope>
    <source>
        <tissue evidence="2">Shoot tissue taken approximately 20 cm above the soil surface</tissue>
    </source>
</reference>
<accession>A0A0A9DPH9</accession>
<evidence type="ECO:0000313" key="2">
    <source>
        <dbReference type="EMBL" id="JAD85657.1"/>
    </source>
</evidence>
<protein>
    <submittedName>
        <fullName evidence="2">Uncharacterized protein</fullName>
    </submittedName>
</protein>
<organism evidence="2">
    <name type="scientific">Arundo donax</name>
    <name type="common">Giant reed</name>
    <name type="synonym">Donax arundinaceus</name>
    <dbReference type="NCBI Taxonomy" id="35708"/>
    <lineage>
        <taxon>Eukaryota</taxon>
        <taxon>Viridiplantae</taxon>
        <taxon>Streptophyta</taxon>
        <taxon>Embryophyta</taxon>
        <taxon>Tracheophyta</taxon>
        <taxon>Spermatophyta</taxon>
        <taxon>Magnoliopsida</taxon>
        <taxon>Liliopsida</taxon>
        <taxon>Poales</taxon>
        <taxon>Poaceae</taxon>
        <taxon>PACMAD clade</taxon>
        <taxon>Arundinoideae</taxon>
        <taxon>Arundineae</taxon>
        <taxon>Arundo</taxon>
    </lineage>
</organism>
<evidence type="ECO:0000256" key="1">
    <source>
        <dbReference type="SAM" id="Phobius"/>
    </source>
</evidence>
<feature type="transmembrane region" description="Helical" evidence="1">
    <location>
        <begin position="73"/>
        <end position="93"/>
    </location>
</feature>
<sequence length="113" mass="12968">MRRPLNSNGEGPIHAISCFLVHFFFNGADLLQPRKKLNFHGGHQFFVETLRMGNRCLTFFRVNKILKKNSAKLLGHWLLVLLAISCISVMAMLRYSVLHLSVLCRQRMQLVAS</sequence>
<keyword evidence="1" id="KW-0472">Membrane</keyword>
<keyword evidence="1" id="KW-0812">Transmembrane</keyword>
<name>A0A0A9DPH9_ARUDO</name>
<reference evidence="2" key="2">
    <citation type="journal article" date="2015" name="Data Brief">
        <title>Shoot transcriptome of the giant reed, Arundo donax.</title>
        <authorList>
            <person name="Barrero R.A."/>
            <person name="Guerrero F.D."/>
            <person name="Moolhuijzen P."/>
            <person name="Goolsby J.A."/>
            <person name="Tidwell J."/>
            <person name="Bellgard S.E."/>
            <person name="Bellgard M.I."/>
        </authorList>
    </citation>
    <scope>NUCLEOTIDE SEQUENCE</scope>
    <source>
        <tissue evidence="2">Shoot tissue taken approximately 20 cm above the soil surface</tissue>
    </source>
</reference>
<keyword evidence="1" id="KW-1133">Transmembrane helix</keyword>
<proteinExistence type="predicted"/>
<dbReference type="EMBL" id="GBRH01212238">
    <property type="protein sequence ID" value="JAD85657.1"/>
    <property type="molecule type" value="Transcribed_RNA"/>
</dbReference>